<dbReference type="Proteomes" id="UP000168163">
    <property type="component" value="Segment"/>
</dbReference>
<evidence type="ECO:0000256" key="9">
    <source>
        <dbReference type="ARBA" id="ARBA00023157"/>
    </source>
</evidence>
<accession>D3IZC7</accession>
<keyword evidence="10" id="KW-0325">Glycoprotein</keyword>
<keyword evidence="7 15" id="KW-1133">Transmembrane helix</keyword>
<evidence type="ECO:0000313" key="16">
    <source>
        <dbReference type="EMBL" id="ADC53881.1"/>
    </source>
</evidence>
<evidence type="ECO:0000256" key="10">
    <source>
        <dbReference type="ARBA" id="ARBA00023180"/>
    </source>
</evidence>
<evidence type="ECO:0000256" key="8">
    <source>
        <dbReference type="ARBA" id="ARBA00023136"/>
    </source>
</evidence>
<dbReference type="EMBL" id="GQ329669">
    <property type="protein sequence ID" value="ADC53881.1"/>
    <property type="molecule type" value="Genomic_DNA"/>
</dbReference>
<organism evidence="16 17">
    <name type="scientific">Pseudocowpox virus</name>
    <dbReference type="NCBI Taxonomy" id="129726"/>
    <lineage>
        <taxon>Viruses</taxon>
        <taxon>Varidnaviria</taxon>
        <taxon>Bamfordvirae</taxon>
        <taxon>Nucleocytoviricota</taxon>
        <taxon>Pokkesviricetes</taxon>
        <taxon>Chitovirales</taxon>
        <taxon>Poxviridae</taxon>
        <taxon>Chordopoxvirinae</taxon>
        <taxon>Parapoxvirus</taxon>
        <taxon>Parapoxvirus pseudocowpox</taxon>
    </lineage>
</organism>
<evidence type="ECO:0000256" key="11">
    <source>
        <dbReference type="ARBA" id="ARBA00034751"/>
    </source>
</evidence>
<dbReference type="GO" id="GO:0055036">
    <property type="term" value="C:virion membrane"/>
    <property type="evidence" value="ECO:0007669"/>
    <property type="project" value="UniProtKB-SubCell"/>
</dbReference>
<evidence type="ECO:0000256" key="6">
    <source>
        <dbReference type="ARBA" id="ARBA00022968"/>
    </source>
</evidence>
<evidence type="ECO:0000256" key="1">
    <source>
        <dbReference type="ARBA" id="ARBA00004208"/>
    </source>
</evidence>
<evidence type="ECO:0000256" key="4">
    <source>
        <dbReference type="ARBA" id="ARBA00022844"/>
    </source>
</evidence>
<comment type="subunit">
    <text evidence="14">Homodimer, disulfide-linked. Interacts with protein OPG190. Interacts (via C-terminus) with protein OPG164. Interacts with OPG162.</text>
</comment>
<reference evidence="16 17" key="1">
    <citation type="journal article" date="2010" name="J. Gen. Virol.">
        <title>The genome of pseudocowpoxvirus: comparison of a reindeer isolate and a reference strain.</title>
        <authorList>
            <person name="Hautaniemi M."/>
            <person name="Ueda N."/>
            <person name="Tuimala J."/>
            <person name="Mercer A.A."/>
            <person name="Lahdenpera J."/>
            <person name="McInnes C.J."/>
        </authorList>
    </citation>
    <scope>NUCLEOTIDE SEQUENCE [LARGE SCALE GENOMIC DNA]</scope>
    <source>
        <strain evidence="16">F00.120R</strain>
    </source>
</reference>
<evidence type="ECO:0000256" key="12">
    <source>
        <dbReference type="ARBA" id="ARBA00034879"/>
    </source>
</evidence>
<evidence type="ECO:0000313" key="17">
    <source>
        <dbReference type="Proteomes" id="UP000168163"/>
    </source>
</evidence>
<keyword evidence="5" id="KW-1043">Host membrane</keyword>
<evidence type="ECO:0000256" key="3">
    <source>
        <dbReference type="ARBA" id="ARBA00022692"/>
    </source>
</evidence>
<dbReference type="Gene3D" id="3.10.100.10">
    <property type="entry name" value="Mannose-Binding Protein A, subunit A"/>
    <property type="match status" value="1"/>
</dbReference>
<keyword evidence="9" id="KW-1015">Disulfide bond</keyword>
<dbReference type="GO" id="GO:0033644">
    <property type="term" value="C:host cell membrane"/>
    <property type="evidence" value="ECO:0007669"/>
    <property type="project" value="UniProtKB-SubCell"/>
</dbReference>
<evidence type="ECO:0000256" key="5">
    <source>
        <dbReference type="ARBA" id="ARBA00022870"/>
    </source>
</evidence>
<keyword evidence="4" id="KW-0946">Virion</keyword>
<evidence type="ECO:0000256" key="2">
    <source>
        <dbReference type="ARBA" id="ARBA00004597"/>
    </source>
</evidence>
<evidence type="ECO:0000256" key="7">
    <source>
        <dbReference type="ARBA" id="ARBA00022989"/>
    </source>
</evidence>
<evidence type="ECO:0000256" key="15">
    <source>
        <dbReference type="SAM" id="Phobius"/>
    </source>
</evidence>
<proteinExistence type="inferred from homology"/>
<name>D3IZC7_9POXV</name>
<keyword evidence="8 15" id="KW-0472">Membrane</keyword>
<evidence type="ECO:0000256" key="13">
    <source>
        <dbReference type="ARBA" id="ARBA00046059"/>
    </source>
</evidence>
<protein>
    <recommendedName>
        <fullName evidence="12">Protein OPG161</fullName>
    </recommendedName>
</protein>
<dbReference type="InterPro" id="IPR009238">
    <property type="entry name" value="Chordopox_A33R"/>
</dbReference>
<keyword evidence="6" id="KW-0735">Signal-anchor</keyword>
<feature type="transmembrane region" description="Helical" evidence="15">
    <location>
        <begin position="35"/>
        <end position="57"/>
    </location>
</feature>
<comment type="function">
    <text evidence="13">Forms a complex with OPG162 and OPG190 to coordinate the incorporation of OPG164 into wrapped enveloped virion (EV) membranes and, subsequently, the production of actin tails. Therefore plays an essential role in efficient cell-to-cell spread of viral particles.</text>
</comment>
<dbReference type="InterPro" id="IPR016186">
    <property type="entry name" value="C-type_lectin-like/link_sf"/>
</dbReference>
<comment type="subcellular location">
    <subcellularLocation>
        <location evidence="2">Host membrane</location>
        <topology evidence="2">Single-pass type II membrane protein</topology>
    </subcellularLocation>
    <subcellularLocation>
        <location evidence="1">Virion membrane</location>
        <topology evidence="1">Single-pass type II membrane protein</topology>
    </subcellularLocation>
</comment>
<dbReference type="Pfam" id="PF05966">
    <property type="entry name" value="Chordopox_A33R"/>
    <property type="match status" value="1"/>
</dbReference>
<keyword evidence="3 15" id="KW-0812">Transmembrane</keyword>
<evidence type="ECO:0000256" key="14">
    <source>
        <dbReference type="ARBA" id="ARBA00046978"/>
    </source>
</evidence>
<sequence>MAHNTFEADSESGNNNANYVASVKRQKMIRRYLKMFFRFVAAIAIIVLAILVVLLALDLDHCKEESKKIDHHSNRTCEGLFPENKWCLVKHYSSTWNTANTICSGLGQALPSKGMVKEHPWLGQYLTGTWSDNGDVFESTGNTVKVWSGAGPQEKDFFCVS</sequence>
<comment type="similarity">
    <text evidence="11">Belongs to the orthopoxvirus OPG161 family.</text>
</comment>